<feature type="binding site" evidence="5">
    <location>
        <position position="80"/>
    </location>
    <ligand>
        <name>3-dehydroquinate</name>
        <dbReference type="ChEBI" id="CHEBI:32364"/>
    </ligand>
</feature>
<name>A0A0F7HKI2_9STAP</name>
<evidence type="ECO:0000313" key="6">
    <source>
        <dbReference type="EMBL" id="AKG73244.1"/>
    </source>
</evidence>
<evidence type="ECO:0000256" key="5">
    <source>
        <dbReference type="HAMAP-Rule" id="MF_00214"/>
    </source>
</evidence>
<proteinExistence type="inferred from homology"/>
<reference evidence="6 8" key="1">
    <citation type="journal article" date="2015" name="Int. J. Syst. Evol. Microbiol.">
        <title>Complete genome sequence of Salinicoccus halodurans H3B36, isolated from the Qaidam Basin in China.</title>
        <authorList>
            <person name="Jiang K."/>
            <person name="Xue Y."/>
            <person name="Ma Y."/>
        </authorList>
    </citation>
    <scope>NUCLEOTIDE SEQUENCE [LARGE SCALE GENOMIC DNA]</scope>
    <source>
        <strain evidence="6 8">H3B36</strain>
    </source>
</reference>
<dbReference type="FunFam" id="3.20.20.70:FF:000047">
    <property type="entry name" value="3-dehydroquinate dehydratase"/>
    <property type="match status" value="1"/>
</dbReference>
<dbReference type="InterPro" id="IPR013785">
    <property type="entry name" value="Aldolase_TIM"/>
</dbReference>
<reference evidence="7 9" key="3">
    <citation type="submission" date="2016-10" db="EMBL/GenBank/DDBJ databases">
        <authorList>
            <person name="Varghese N."/>
            <person name="Submissions S."/>
        </authorList>
    </citation>
    <scope>NUCLEOTIDE SEQUENCE [LARGE SCALE GENOMIC DNA]</scope>
    <source>
        <strain evidence="7 9">CGMCC 1.6501</strain>
    </source>
</reference>
<dbReference type="GO" id="GO:0008652">
    <property type="term" value="P:amino acid biosynthetic process"/>
    <property type="evidence" value="ECO:0007669"/>
    <property type="project" value="UniProtKB-KW"/>
</dbReference>
<protein>
    <recommendedName>
        <fullName evidence="5">3-dehydroquinate dehydratase</fullName>
        <shortName evidence="5">3-dehydroquinase</shortName>
        <ecNumber evidence="5">4.2.1.10</ecNumber>
    </recommendedName>
    <alternativeName>
        <fullName evidence="5">Type I DHQase</fullName>
    </alternativeName>
    <alternativeName>
        <fullName evidence="5">Type I dehydroquinase</fullName>
        <shortName evidence="5">DHQ1</shortName>
    </alternativeName>
</protein>
<comment type="function">
    <text evidence="5">Involved in the third step of the chorismate pathway, which leads to the biosynthesis of aromatic amino acids. Catalyzes the cis-dehydration of 3-dehydroquinate (DHQ) and introduces the first double bond of the aromatic ring to yield 3-dehydroshikimate.</text>
</comment>
<dbReference type="Proteomes" id="UP000034029">
    <property type="component" value="Chromosome"/>
</dbReference>
<dbReference type="CDD" id="cd00502">
    <property type="entry name" value="DHQase_I"/>
    <property type="match status" value="1"/>
</dbReference>
<gene>
    <name evidence="5" type="primary">aroD</name>
    <name evidence="6" type="ORF">AAT16_02825</name>
    <name evidence="7" type="ORF">SAMN05216235_1958</name>
</gene>
<keyword evidence="2 5" id="KW-0057">Aromatic amino acid biosynthesis</keyword>
<dbReference type="OrthoDB" id="9813659at2"/>
<feature type="binding site" evidence="5">
    <location>
        <position position="18"/>
    </location>
    <ligand>
        <name>3-dehydroquinate</name>
        <dbReference type="ChEBI" id="CHEBI:32364"/>
    </ligand>
</feature>
<dbReference type="PANTHER" id="PTHR43699:SF1">
    <property type="entry name" value="3-DEHYDROQUINATE DEHYDRATASE"/>
    <property type="match status" value="1"/>
</dbReference>
<dbReference type="KEGG" id="shv:AAT16_02825"/>
<dbReference type="GO" id="GO:0009423">
    <property type="term" value="P:chorismate biosynthetic process"/>
    <property type="evidence" value="ECO:0007669"/>
    <property type="project" value="UniProtKB-UniRule"/>
</dbReference>
<evidence type="ECO:0000313" key="9">
    <source>
        <dbReference type="Proteomes" id="UP000183090"/>
    </source>
</evidence>
<evidence type="ECO:0000256" key="2">
    <source>
        <dbReference type="ARBA" id="ARBA00023141"/>
    </source>
</evidence>
<comment type="catalytic activity">
    <reaction evidence="1 5">
        <text>3-dehydroquinate = 3-dehydroshikimate + H2O</text>
        <dbReference type="Rhea" id="RHEA:21096"/>
        <dbReference type="ChEBI" id="CHEBI:15377"/>
        <dbReference type="ChEBI" id="CHEBI:16630"/>
        <dbReference type="ChEBI" id="CHEBI:32364"/>
        <dbReference type="EC" id="4.2.1.10"/>
    </reaction>
</comment>
<feature type="binding site" evidence="5">
    <location>
        <position position="210"/>
    </location>
    <ligand>
        <name>3-dehydroquinate</name>
        <dbReference type="ChEBI" id="CHEBI:32364"/>
    </ligand>
</feature>
<evidence type="ECO:0000256" key="1">
    <source>
        <dbReference type="ARBA" id="ARBA00001864"/>
    </source>
</evidence>
<keyword evidence="8" id="KW-1185">Reference proteome</keyword>
<dbReference type="RefSeq" id="WP_046789436.1">
    <property type="nucleotide sequence ID" value="NZ_CP011366.1"/>
</dbReference>
<dbReference type="NCBIfam" id="TIGR01093">
    <property type="entry name" value="aroD"/>
    <property type="match status" value="1"/>
</dbReference>
<dbReference type="EMBL" id="CP011366">
    <property type="protein sequence ID" value="AKG73244.1"/>
    <property type="molecule type" value="Genomic_DNA"/>
</dbReference>
<keyword evidence="3 5" id="KW-0456">Lyase</keyword>
<evidence type="ECO:0000313" key="7">
    <source>
        <dbReference type="EMBL" id="SFK83462.1"/>
    </source>
</evidence>
<organism evidence="7 9">
    <name type="scientific">Salinicoccus halodurans</name>
    <dbReference type="NCBI Taxonomy" id="407035"/>
    <lineage>
        <taxon>Bacteria</taxon>
        <taxon>Bacillati</taxon>
        <taxon>Bacillota</taxon>
        <taxon>Bacilli</taxon>
        <taxon>Bacillales</taxon>
        <taxon>Staphylococcaceae</taxon>
        <taxon>Salinicoccus</taxon>
    </lineage>
</organism>
<reference evidence="8" key="2">
    <citation type="submission" date="2015-04" db="EMBL/GenBank/DDBJ databases">
        <title>Complete genome sequence of Salinicoccus halodurans strain H3B36, isolated from the Qaidam basin of China.</title>
        <authorList>
            <person name="Ma Y."/>
            <person name="Jiang K."/>
            <person name="Xue Y."/>
        </authorList>
    </citation>
    <scope>NUCLEOTIDE SEQUENCE [LARGE SCALE GENOMIC DNA]</scope>
    <source>
        <strain evidence="8">H3B36</strain>
    </source>
</reference>
<dbReference type="EC" id="4.2.1.10" evidence="5"/>
<dbReference type="Proteomes" id="UP000183090">
    <property type="component" value="Unassembled WGS sequence"/>
</dbReference>
<comment type="pathway">
    <text evidence="5">Metabolic intermediate biosynthesis; chorismate biosynthesis; chorismate from D-erythrose 4-phosphate and phosphoenolpyruvate: step 3/7.</text>
</comment>
<comment type="caution">
    <text evidence="5">Lacks conserved residue(s) required for the propagation of feature annotation.</text>
</comment>
<evidence type="ECO:0000256" key="3">
    <source>
        <dbReference type="ARBA" id="ARBA00023239"/>
    </source>
</evidence>
<dbReference type="GO" id="GO:0046279">
    <property type="term" value="P:3,4-dihydroxybenzoate biosynthetic process"/>
    <property type="evidence" value="ECO:0007669"/>
    <property type="project" value="UniProtKB-ARBA"/>
</dbReference>
<dbReference type="GO" id="GO:0003855">
    <property type="term" value="F:3-dehydroquinate dehydratase activity"/>
    <property type="evidence" value="ECO:0007669"/>
    <property type="project" value="UniProtKB-UniRule"/>
</dbReference>
<dbReference type="SUPFAM" id="SSF51569">
    <property type="entry name" value="Aldolase"/>
    <property type="match status" value="1"/>
</dbReference>
<keyword evidence="4 5" id="KW-0704">Schiff base</keyword>
<dbReference type="InterPro" id="IPR050146">
    <property type="entry name" value="Type-I_3-dehydroquinase"/>
</dbReference>
<evidence type="ECO:0000256" key="4">
    <source>
        <dbReference type="ARBA" id="ARBA00023270"/>
    </source>
</evidence>
<dbReference type="InterPro" id="IPR001381">
    <property type="entry name" value="DHquinase_I"/>
</dbReference>
<dbReference type="HAMAP" id="MF_00214">
    <property type="entry name" value="AroD"/>
    <property type="match status" value="1"/>
</dbReference>
<comment type="subunit">
    <text evidence="5">Homodimer.</text>
</comment>
<accession>A0A0F7HKI2</accession>
<dbReference type="AlphaFoldDB" id="A0A0F7HKI2"/>
<dbReference type="GO" id="GO:0009073">
    <property type="term" value="P:aromatic amino acid family biosynthetic process"/>
    <property type="evidence" value="ECO:0007669"/>
    <property type="project" value="UniProtKB-KW"/>
</dbReference>
<keyword evidence="5" id="KW-0028">Amino-acid biosynthesis</keyword>
<dbReference type="EMBL" id="FOTB01000004">
    <property type="protein sequence ID" value="SFK83462.1"/>
    <property type="molecule type" value="Genomic_DNA"/>
</dbReference>
<evidence type="ECO:0000313" key="8">
    <source>
        <dbReference type="Proteomes" id="UP000034029"/>
    </source>
</evidence>
<dbReference type="PANTHER" id="PTHR43699">
    <property type="entry name" value="3-DEHYDROQUINATE DEHYDRATASE"/>
    <property type="match status" value="1"/>
</dbReference>
<feature type="active site" description="Schiff-base intermediate with substrate" evidence="5">
    <location>
        <position position="168"/>
    </location>
</feature>
<dbReference type="Gene3D" id="3.20.20.70">
    <property type="entry name" value="Aldolase class I"/>
    <property type="match status" value="1"/>
</dbReference>
<dbReference type="Pfam" id="PF01487">
    <property type="entry name" value="DHquinase_I"/>
    <property type="match status" value="1"/>
</dbReference>
<sequence>MKIKNVTIGEGQPKVVVSFTGHSAEEVQAEIEEAKKNNDKFDIVEIRSDSFDAMNHEDHFRLVDNIIEEMADCPIIYTYRTNGEGGSGTKSAAEYQSLVSHAIGNCDIDIVDIEFFMYEDIVNQLIDEAKEKGVAVLLSQHDFRDTPHFEEMMATYENMYERGGDILKLAYQPAGGRDVLSVLSAVHDARRKFNCQVVGISMGETGKITRVAGGVFGSCMTYGHLVNQAAPGQIGAGILKEYLNIFEEDR</sequence>
<feature type="binding site" evidence="5">
    <location>
        <begin position="45"/>
        <end position="47"/>
    </location>
    <ligand>
        <name>3-dehydroquinate</name>
        <dbReference type="ChEBI" id="CHEBI:32364"/>
    </ligand>
</feature>
<comment type="similarity">
    <text evidence="5">Belongs to the type-I 3-dehydroquinase family.</text>
</comment>
<feature type="binding site" evidence="5">
    <location>
        <position position="233"/>
    </location>
    <ligand>
        <name>3-dehydroquinate</name>
        <dbReference type="ChEBI" id="CHEBI:32364"/>
    </ligand>
</feature>
<feature type="active site" description="Proton donor/acceptor" evidence="5">
    <location>
        <position position="141"/>
    </location>
</feature>